<dbReference type="GeneID" id="19619631"/>
<name>W6PE34_9CAUD</name>
<sequence>MVTEGLSREDVASSVFYPKSYAVLHRRAVVELMGDYREVQLVKPITGRFESVKISTI</sequence>
<proteinExistence type="predicted"/>
<evidence type="ECO:0000313" key="1">
    <source>
        <dbReference type="EMBL" id="CDM12533.1"/>
    </source>
</evidence>
<dbReference type="RefSeq" id="YP_009005119.1">
    <property type="nucleotide sequence ID" value="NC_023558.1"/>
</dbReference>
<organism evidence="1 2">
    <name type="scientific">Cronobacter phage Dev2</name>
    <dbReference type="NCBI Taxonomy" id="1410331"/>
    <lineage>
        <taxon>Viruses</taxon>
        <taxon>Duplodnaviria</taxon>
        <taxon>Heunggongvirae</taxon>
        <taxon>Uroviricota</taxon>
        <taxon>Caudoviricetes</taxon>
        <taxon>Autographivirales</taxon>
        <taxon>Autotranscriptaviridae</taxon>
        <taxon>Studiervirinae</taxon>
        <taxon>Kayfunavirus</taxon>
        <taxon>Kayfunavirus Dev2</taxon>
    </lineage>
</organism>
<accession>W6PE34</accession>
<dbReference type="KEGG" id="vg:19619631"/>
<dbReference type="EMBL" id="HG813241">
    <property type="protein sequence ID" value="CDM12533.1"/>
    <property type="molecule type" value="Genomic_DNA"/>
</dbReference>
<dbReference type="Proteomes" id="UP000019163">
    <property type="component" value="Genome"/>
</dbReference>
<protein>
    <submittedName>
        <fullName evidence="1">Uncharacterized protein</fullName>
    </submittedName>
</protein>
<keyword evidence="2" id="KW-1185">Reference proteome</keyword>
<gene>
    <name evidence="1" type="primary">gp1.2</name>
</gene>
<reference evidence="1 2" key="1">
    <citation type="journal article" date="2014" name="Arch. Virol.">
        <title>Characterization and genome sequence of Dev2, a new T7-like bacteriophage infecting Cronobacter turicensis.</title>
        <authorList>
            <person name="Kajsik M."/>
            <person name="Oslanecova L."/>
            <person name="Szemes T."/>
            <person name="Hyblova M."/>
            <person name="Bilkova A."/>
            <person name="Drahovska H."/>
            <person name="Turna J."/>
        </authorList>
    </citation>
    <scope>NUCLEOTIDE SEQUENCE [LARGE SCALE GENOMIC DNA]</scope>
</reference>
<evidence type="ECO:0000313" key="2">
    <source>
        <dbReference type="Proteomes" id="UP000019163"/>
    </source>
</evidence>